<dbReference type="SUPFAM" id="SSF51695">
    <property type="entry name" value="PLC-like phosphodiesterases"/>
    <property type="match status" value="1"/>
</dbReference>
<dbReference type="PROSITE" id="PS51704">
    <property type="entry name" value="GP_PDE"/>
    <property type="match status" value="1"/>
</dbReference>
<dbReference type="GO" id="GO:0006629">
    <property type="term" value="P:lipid metabolic process"/>
    <property type="evidence" value="ECO:0007669"/>
    <property type="project" value="InterPro"/>
</dbReference>
<dbReference type="GO" id="GO:0008889">
    <property type="term" value="F:glycerophosphodiester phosphodiesterase activity"/>
    <property type="evidence" value="ECO:0007669"/>
    <property type="project" value="UniProtKB-EC"/>
</dbReference>
<evidence type="ECO:0000313" key="2">
    <source>
        <dbReference type="EMBL" id="KNX39928.1"/>
    </source>
</evidence>
<dbReference type="STRING" id="74031.SAMN04488077_10793"/>
<dbReference type="RefSeq" id="WP_050664350.1">
    <property type="nucleotide sequence ID" value="NZ_CP118494.1"/>
</dbReference>
<evidence type="ECO:0000259" key="1">
    <source>
        <dbReference type="PROSITE" id="PS51704"/>
    </source>
</evidence>
<evidence type="ECO:0000313" key="3">
    <source>
        <dbReference type="Proteomes" id="UP000037046"/>
    </source>
</evidence>
<comment type="caution">
    <text evidence="2">The sequence shown here is derived from an EMBL/GenBank/DDBJ whole genome shotgun (WGS) entry which is preliminary data.</text>
</comment>
<dbReference type="AlphaFoldDB" id="A0A0L6CQW3"/>
<dbReference type="Proteomes" id="UP000037046">
    <property type="component" value="Unassembled WGS sequence"/>
</dbReference>
<protein>
    <submittedName>
        <fullName evidence="2">Glycerophosphoryl diester phosphodiesterase</fullName>
        <ecNumber evidence="2">3.1.4.46</ecNumber>
    </submittedName>
</protein>
<dbReference type="PATRIC" id="fig|74031.6.peg.3624"/>
<dbReference type="EC" id="3.1.4.46" evidence="2"/>
<accession>A0A0L6CQW3</accession>
<dbReference type="PANTHER" id="PTHR46211:SF1">
    <property type="entry name" value="GLYCEROPHOSPHODIESTER PHOSPHODIESTERASE, CYTOPLASMIC"/>
    <property type="match status" value="1"/>
</dbReference>
<dbReference type="EMBL" id="LGVV01000084">
    <property type="protein sequence ID" value="KNX39928.1"/>
    <property type="molecule type" value="Genomic_DNA"/>
</dbReference>
<keyword evidence="3" id="KW-1185">Reference proteome</keyword>
<reference evidence="3" key="1">
    <citation type="submission" date="2015-07" db="EMBL/GenBank/DDBJ databases">
        <title>Draft Genome Sequence of Roseovarius tolerans EL-164, a producer of N-Acylated Alanine Methyl Esters (NAMEs).</title>
        <authorList>
            <person name="Voget S."/>
            <person name="Bruns H."/>
            <person name="Wagner-Doebler I."/>
            <person name="Schulz S."/>
            <person name="Daniel R."/>
        </authorList>
    </citation>
    <scope>NUCLEOTIDE SEQUENCE [LARGE SCALE GENOMIC DNA]</scope>
    <source>
        <strain evidence="3">EL-164</strain>
    </source>
</reference>
<dbReference type="PANTHER" id="PTHR46211">
    <property type="entry name" value="GLYCEROPHOSPHORYL DIESTER PHOSPHODIESTERASE"/>
    <property type="match status" value="1"/>
</dbReference>
<sequence>MNALPEVFRRVPLAHRGLHDVEDARPENSRAGITAAIAAGYGIEIDLQLSRDGQAMVFHDYDLGRLTEATGPVRQRDAADLGAIPLKGGAEGIPGLPEILGLVAGRVPLLIELKDQHGQMGETCGTLETATAQALAGYAGPVAVMSFNPHMVLRMAALAPDIPRGIVTCGYTPEDWPLLRAETREQLRAVAEYGPSGSVFVSHDVNDLDSPRLAELRGDGAAILCWTVRSPEVEARARAVARNITFEGYLPDIPA</sequence>
<dbReference type="OrthoDB" id="384721at2"/>
<dbReference type="InterPro" id="IPR017946">
    <property type="entry name" value="PLC-like_Pdiesterase_TIM-brl"/>
</dbReference>
<proteinExistence type="predicted"/>
<feature type="domain" description="GP-PDE" evidence="1">
    <location>
        <begin position="10"/>
        <end position="255"/>
    </location>
</feature>
<dbReference type="InterPro" id="IPR030395">
    <property type="entry name" value="GP_PDE_dom"/>
</dbReference>
<dbReference type="Pfam" id="PF03009">
    <property type="entry name" value="GDPD"/>
    <property type="match status" value="1"/>
</dbReference>
<organism evidence="2 3">
    <name type="scientific">Roseovarius tolerans</name>
    <dbReference type="NCBI Taxonomy" id="74031"/>
    <lineage>
        <taxon>Bacteria</taxon>
        <taxon>Pseudomonadati</taxon>
        <taxon>Pseudomonadota</taxon>
        <taxon>Alphaproteobacteria</taxon>
        <taxon>Rhodobacterales</taxon>
        <taxon>Roseobacteraceae</taxon>
        <taxon>Roseovarius</taxon>
    </lineage>
</organism>
<keyword evidence="2" id="KW-0378">Hydrolase</keyword>
<dbReference type="Gene3D" id="3.20.20.190">
    <property type="entry name" value="Phosphatidylinositol (PI) phosphodiesterase"/>
    <property type="match status" value="1"/>
</dbReference>
<name>A0A0L6CQW3_9RHOB</name>
<gene>
    <name evidence="2" type="primary">ugpQ</name>
    <name evidence="2" type="ORF">ROTO_35310</name>
</gene>